<organism evidence="2">
    <name type="scientific">Ulva partita</name>
    <dbReference type="NCBI Taxonomy" id="1605170"/>
    <lineage>
        <taxon>Eukaryota</taxon>
        <taxon>Viridiplantae</taxon>
        <taxon>Chlorophyta</taxon>
        <taxon>core chlorophytes</taxon>
        <taxon>Ulvophyceae</taxon>
        <taxon>OUU clade</taxon>
        <taxon>Ulvales</taxon>
        <taxon>Ulvaceae</taxon>
        <taxon>Ulva</taxon>
    </lineage>
</organism>
<keyword evidence="1" id="KW-0472">Membrane</keyword>
<sequence length="54" mass="6202">MLTRWNVIIINFGDLCVIIETAHSFIAFAVTNALFFFITVRVTIIKVCLERLLT</sequence>
<name>A0A1C9ZPW3_9CHLO</name>
<gene>
    <name evidence="2" type="primary">7287f</name>
</gene>
<protein>
    <submittedName>
        <fullName evidence="2">Uncharacterized protein</fullName>
    </submittedName>
</protein>
<evidence type="ECO:0000313" key="2">
    <source>
        <dbReference type="EMBL" id="BAV58339.1"/>
    </source>
</evidence>
<feature type="transmembrane region" description="Helical" evidence="1">
    <location>
        <begin position="25"/>
        <end position="49"/>
    </location>
</feature>
<proteinExistence type="evidence at transcript level"/>
<accession>A0A1C9ZPW3</accession>
<keyword evidence="1" id="KW-1133">Transmembrane helix</keyword>
<dbReference type="EMBL" id="LC088651">
    <property type="protein sequence ID" value="BAV58339.1"/>
    <property type="molecule type" value="mRNA"/>
</dbReference>
<dbReference type="AlphaFoldDB" id="A0A1C9ZPW3"/>
<reference evidence="2" key="1">
    <citation type="submission" date="2015-10" db="EMBL/GenBank/DDBJ databases">
        <title>Evolution of the mating-type locus in an isomorphic haploid-diploid life cycle and isogamy.</title>
        <authorList>
            <person name="Yamazaki T."/>
            <person name="Suzuki R."/>
            <person name="Ichihara K."/>
            <person name="Toyoda A."/>
            <person name="Kuwano K."/>
            <person name="Kawano S."/>
        </authorList>
    </citation>
    <scope>NUCLEOTIDE SEQUENCE</scope>
    <source>
        <strain evidence="2">MGEC-1</strain>
    </source>
</reference>
<evidence type="ECO:0000256" key="1">
    <source>
        <dbReference type="SAM" id="Phobius"/>
    </source>
</evidence>
<keyword evidence="1" id="KW-0812">Transmembrane</keyword>